<accession>A0ABR4YI38</accession>
<gene>
    <name evidence="2" type="ORF">NL53_00610</name>
</gene>
<organism evidence="2 3">
    <name type="scientific">Vibrio variabilis</name>
    <dbReference type="NCBI Taxonomy" id="990271"/>
    <lineage>
        <taxon>Bacteria</taxon>
        <taxon>Pseudomonadati</taxon>
        <taxon>Pseudomonadota</taxon>
        <taxon>Gammaproteobacteria</taxon>
        <taxon>Vibrionales</taxon>
        <taxon>Vibrionaceae</taxon>
        <taxon>Vibrio</taxon>
    </lineage>
</organism>
<evidence type="ECO:0000313" key="2">
    <source>
        <dbReference type="EMBL" id="KHA62592.1"/>
    </source>
</evidence>
<feature type="chain" id="PRO_5046579597" description="Outer membrane protein beta-barrel domain-containing protein" evidence="1">
    <location>
        <begin position="21"/>
        <end position="206"/>
    </location>
</feature>
<comment type="caution">
    <text evidence="2">The sequence shown here is derived from an EMBL/GenBank/DDBJ whole genome shotgun (WGS) entry which is preliminary data.</text>
</comment>
<evidence type="ECO:0000313" key="3">
    <source>
        <dbReference type="Proteomes" id="UP000030520"/>
    </source>
</evidence>
<keyword evidence="3" id="KW-1185">Reference proteome</keyword>
<sequence length="206" mass="22851">MLKKSLFLLPLLSLTSFATIADSNIVAQMSHIGFGYKHAHLRKGAFEPYSDNKYVNDESKTYGGLYLDLGLSVTDTVFLEGNADFVTRFSSSIDSWKVGAGFNTPISPVARMPLSCGVINYYADTDKTSSHSEQAAYCKGGLRAQVAQHWLVDATYQHDFFDIAKDTYRINNVFQFGSVFGFTIGMEYAKRLKTETAVTVGLQFTL</sequence>
<evidence type="ECO:0008006" key="4">
    <source>
        <dbReference type="Google" id="ProtNLM"/>
    </source>
</evidence>
<feature type="signal peptide" evidence="1">
    <location>
        <begin position="1"/>
        <end position="20"/>
    </location>
</feature>
<dbReference type="SUPFAM" id="SSF56925">
    <property type="entry name" value="OMPA-like"/>
    <property type="match status" value="1"/>
</dbReference>
<dbReference type="InterPro" id="IPR011250">
    <property type="entry name" value="OMP/PagP_B-barrel"/>
</dbReference>
<dbReference type="EMBL" id="JRWM01000001">
    <property type="protein sequence ID" value="KHA62592.1"/>
    <property type="molecule type" value="Genomic_DNA"/>
</dbReference>
<keyword evidence="1" id="KW-0732">Signal</keyword>
<reference evidence="2 3" key="1">
    <citation type="submission" date="2014-10" db="EMBL/GenBank/DDBJ databases">
        <title>Genome sequencing of Vibrio variabilis T01.</title>
        <authorList>
            <person name="Chan K.-G."/>
            <person name="Mohamad N.I."/>
        </authorList>
    </citation>
    <scope>NUCLEOTIDE SEQUENCE [LARGE SCALE GENOMIC DNA]</scope>
    <source>
        <strain evidence="2 3">T01</strain>
    </source>
</reference>
<proteinExistence type="predicted"/>
<protein>
    <recommendedName>
        <fullName evidence="4">Outer membrane protein beta-barrel domain-containing protein</fullName>
    </recommendedName>
</protein>
<evidence type="ECO:0000256" key="1">
    <source>
        <dbReference type="SAM" id="SignalP"/>
    </source>
</evidence>
<dbReference type="Proteomes" id="UP000030520">
    <property type="component" value="Unassembled WGS sequence"/>
</dbReference>
<name>A0ABR4YI38_9VIBR</name>